<gene>
    <name evidence="2" type="ORF">PhCBS80983_g04141</name>
</gene>
<name>A0A507E1D6_9FUNG</name>
<dbReference type="InterPro" id="IPR027417">
    <property type="entry name" value="P-loop_NTPase"/>
</dbReference>
<evidence type="ECO:0000313" key="3">
    <source>
        <dbReference type="Proteomes" id="UP000318582"/>
    </source>
</evidence>
<feature type="compositionally biased region" description="Acidic residues" evidence="1">
    <location>
        <begin position="494"/>
        <end position="519"/>
    </location>
</feature>
<dbReference type="PROSITE" id="PS51257">
    <property type="entry name" value="PROKAR_LIPOPROTEIN"/>
    <property type="match status" value="1"/>
</dbReference>
<dbReference type="SUPFAM" id="SSF52540">
    <property type="entry name" value="P-loop containing nucleoside triphosphate hydrolases"/>
    <property type="match status" value="1"/>
</dbReference>
<evidence type="ECO:0000256" key="1">
    <source>
        <dbReference type="SAM" id="MobiDB-lite"/>
    </source>
</evidence>
<keyword evidence="3" id="KW-1185">Reference proteome</keyword>
<dbReference type="Proteomes" id="UP000318582">
    <property type="component" value="Unassembled WGS sequence"/>
</dbReference>
<protein>
    <submittedName>
        <fullName evidence="2">Uncharacterized protein</fullName>
    </submittedName>
</protein>
<accession>A0A507E1D6</accession>
<proteinExistence type="predicted"/>
<dbReference type="EMBL" id="QEAQ01000060">
    <property type="protein sequence ID" value="TPX57008.1"/>
    <property type="molecule type" value="Genomic_DNA"/>
</dbReference>
<comment type="caution">
    <text evidence="2">The sequence shown here is derived from an EMBL/GenBank/DDBJ whole genome shotgun (WGS) entry which is preliminary data.</text>
</comment>
<reference evidence="2 3" key="1">
    <citation type="journal article" date="2019" name="Sci. Rep.">
        <title>Comparative genomics of chytrid fungi reveal insights into the obligate biotrophic and pathogenic lifestyle of Synchytrium endobioticum.</title>
        <authorList>
            <person name="van de Vossenberg B.T.L.H."/>
            <person name="Warris S."/>
            <person name="Nguyen H.D.T."/>
            <person name="van Gent-Pelzer M.P.E."/>
            <person name="Joly D.L."/>
            <person name="van de Geest H.C."/>
            <person name="Bonants P.J.M."/>
            <person name="Smith D.S."/>
            <person name="Levesque C.A."/>
            <person name="van der Lee T.A.J."/>
        </authorList>
    </citation>
    <scope>NUCLEOTIDE SEQUENCE [LARGE SCALE GENOMIC DNA]</scope>
    <source>
        <strain evidence="2 3">CBS 809.83</strain>
    </source>
</reference>
<feature type="region of interest" description="Disordered" evidence="1">
    <location>
        <begin position="484"/>
        <end position="520"/>
    </location>
</feature>
<organism evidence="2 3">
    <name type="scientific">Powellomyces hirtus</name>
    <dbReference type="NCBI Taxonomy" id="109895"/>
    <lineage>
        <taxon>Eukaryota</taxon>
        <taxon>Fungi</taxon>
        <taxon>Fungi incertae sedis</taxon>
        <taxon>Chytridiomycota</taxon>
        <taxon>Chytridiomycota incertae sedis</taxon>
        <taxon>Chytridiomycetes</taxon>
        <taxon>Spizellomycetales</taxon>
        <taxon>Powellomycetaceae</taxon>
        <taxon>Powellomyces</taxon>
    </lineage>
</organism>
<sequence>MPVRSSLGVPRIRINSETAPYLLGAAACTVLLLALWTRSGSPSSKVEQPKNDSKSDIDGTVVGEEEGLQMLSISLDLEDEQSDAVKRMVKHLVTMRDNATKKGSVLQQFLSPEDAKQRRLSVSSTLPPFQAQTAHLISEVQGAKKRGMPLLVEGAPGIGKATALETYVASEGAHRPAIYLRLSDALNKKHGGSATEEDDGEEVDDDVTLSSEISENDWQRSLARAFGYKRPADLNTTDEDDGEDIMHVLMQISQAIRHIAPAFSAPTLLVIDDIQLLFHNHRLLHDRYTGLDETFQWFLQCEAEGILDVILCSSEKSALAGIRRLKGYDWTLSYRCLESVDDQEVVQYLISSVNNILPEHQKFTEQLAYEFVSNFSSNMMELSRYVAQYRPLNEFIDQRESDHIVYLSKHLPENTSEDILRDLVLSMIFRNGVMPVHQLERHQLSLVETLLENNILRWRDGRARRRESLSYNRNSIVSSKGSFAVTPLPLSENGWDDPNPDPNLEDEAEKEDEDEDDAELRDNPFALFGRAGAELVWYNQHVQTVCERWFNQAY</sequence>
<dbReference type="AlphaFoldDB" id="A0A507E1D6"/>
<evidence type="ECO:0000313" key="2">
    <source>
        <dbReference type="EMBL" id="TPX57008.1"/>
    </source>
</evidence>